<protein>
    <recommendedName>
        <fullName evidence="3">DUF4817 domain-containing protein</fullName>
    </recommendedName>
</protein>
<evidence type="ECO:0000313" key="2">
    <source>
        <dbReference type="Proteomes" id="UP000887159"/>
    </source>
</evidence>
<keyword evidence="2" id="KW-1185">Reference proteome</keyword>
<evidence type="ECO:0008006" key="3">
    <source>
        <dbReference type="Google" id="ProtNLM"/>
    </source>
</evidence>
<evidence type="ECO:0000313" key="1">
    <source>
        <dbReference type="EMBL" id="GFX96168.1"/>
    </source>
</evidence>
<proteinExistence type="predicted"/>
<name>A0A8X6V6E0_TRICX</name>
<sequence>MNKESAVVLRKFRLQKDMKTGNGPSHTHTTVVRLIKLVQRFEETGSLEDRVSSGRPSIRIIFKRWKFTWPPWSPDLTPVDFWLWGY</sequence>
<dbReference type="EMBL" id="BMAU01021190">
    <property type="protein sequence ID" value="GFX96168.1"/>
    <property type="molecule type" value="Genomic_DNA"/>
</dbReference>
<gene>
    <name evidence="1" type="ORF">TNCV_2290571</name>
</gene>
<reference evidence="1" key="1">
    <citation type="submission" date="2020-08" db="EMBL/GenBank/DDBJ databases">
        <title>Multicomponent nature underlies the extraordinary mechanical properties of spider dragline silk.</title>
        <authorList>
            <person name="Kono N."/>
            <person name="Nakamura H."/>
            <person name="Mori M."/>
            <person name="Yoshida Y."/>
            <person name="Ohtoshi R."/>
            <person name="Malay A.D."/>
            <person name="Moran D.A.P."/>
            <person name="Tomita M."/>
            <person name="Numata K."/>
            <person name="Arakawa K."/>
        </authorList>
    </citation>
    <scope>NUCLEOTIDE SEQUENCE</scope>
</reference>
<accession>A0A8X6V6E0</accession>
<dbReference type="Proteomes" id="UP000887159">
    <property type="component" value="Unassembled WGS sequence"/>
</dbReference>
<dbReference type="AlphaFoldDB" id="A0A8X6V6E0"/>
<organism evidence="1 2">
    <name type="scientific">Trichonephila clavipes</name>
    <name type="common">Golden silk orbweaver</name>
    <name type="synonym">Nephila clavipes</name>
    <dbReference type="NCBI Taxonomy" id="2585209"/>
    <lineage>
        <taxon>Eukaryota</taxon>
        <taxon>Metazoa</taxon>
        <taxon>Ecdysozoa</taxon>
        <taxon>Arthropoda</taxon>
        <taxon>Chelicerata</taxon>
        <taxon>Arachnida</taxon>
        <taxon>Araneae</taxon>
        <taxon>Araneomorphae</taxon>
        <taxon>Entelegynae</taxon>
        <taxon>Araneoidea</taxon>
        <taxon>Nephilidae</taxon>
        <taxon>Trichonephila</taxon>
    </lineage>
</organism>
<comment type="caution">
    <text evidence="1">The sequence shown here is derived from an EMBL/GenBank/DDBJ whole genome shotgun (WGS) entry which is preliminary data.</text>
</comment>